<evidence type="ECO:0000256" key="1">
    <source>
        <dbReference type="SAM" id="MobiDB-lite"/>
    </source>
</evidence>
<dbReference type="InParanoid" id="A0A409YV93"/>
<keyword evidence="3" id="KW-1185">Reference proteome</keyword>
<comment type="caution">
    <text evidence="2">The sequence shown here is derived from an EMBL/GenBank/DDBJ whole genome shotgun (WGS) entry which is preliminary data.</text>
</comment>
<evidence type="ECO:0000313" key="2">
    <source>
        <dbReference type="EMBL" id="PPR06922.1"/>
    </source>
</evidence>
<organism evidence="2 3">
    <name type="scientific">Panaeolus cyanescens</name>
    <dbReference type="NCBI Taxonomy" id="181874"/>
    <lineage>
        <taxon>Eukaryota</taxon>
        <taxon>Fungi</taxon>
        <taxon>Dikarya</taxon>
        <taxon>Basidiomycota</taxon>
        <taxon>Agaricomycotina</taxon>
        <taxon>Agaricomycetes</taxon>
        <taxon>Agaricomycetidae</taxon>
        <taxon>Agaricales</taxon>
        <taxon>Agaricineae</taxon>
        <taxon>Galeropsidaceae</taxon>
        <taxon>Panaeolus</taxon>
    </lineage>
</organism>
<protein>
    <submittedName>
        <fullName evidence="2">Uncharacterized protein</fullName>
    </submittedName>
</protein>
<reference evidence="2 3" key="1">
    <citation type="journal article" date="2018" name="Evol. Lett.">
        <title>Horizontal gene cluster transfer increased hallucinogenic mushroom diversity.</title>
        <authorList>
            <person name="Reynolds H.T."/>
            <person name="Vijayakumar V."/>
            <person name="Gluck-Thaler E."/>
            <person name="Korotkin H.B."/>
            <person name="Matheny P.B."/>
            <person name="Slot J.C."/>
        </authorList>
    </citation>
    <scope>NUCLEOTIDE SEQUENCE [LARGE SCALE GENOMIC DNA]</scope>
    <source>
        <strain evidence="2 3">2629</strain>
    </source>
</reference>
<proteinExistence type="predicted"/>
<gene>
    <name evidence="2" type="ORF">CVT24_011003</name>
</gene>
<dbReference type="Pfam" id="PF15496">
    <property type="entry name" value="DUF4646"/>
    <property type="match status" value="1"/>
</dbReference>
<dbReference type="AlphaFoldDB" id="A0A409YV93"/>
<evidence type="ECO:0000313" key="3">
    <source>
        <dbReference type="Proteomes" id="UP000284842"/>
    </source>
</evidence>
<name>A0A409YV93_9AGAR</name>
<feature type="compositionally biased region" description="Polar residues" evidence="1">
    <location>
        <begin position="59"/>
        <end position="70"/>
    </location>
</feature>
<accession>A0A409YV93</accession>
<sequence length="214" mass="23441">MILTLAERDSQEMWQRTPAIALRREDIITPFETAQTVPPPSYTKSTSLIWPLASKDSPTRNGVDSPSSEFEVTEGGRDQSICTNGSHRAGLYAAPYPIENATLSAWGSDTPPSFSRAAPSHLSYPNFDSIHLVSKANSLDKGFPLTAPSLEVHADYSNSANAHPFISHDITERDWLQLIQLIQSTATLNDRDIERSQPMILAAIPIVGESESAH</sequence>
<feature type="region of interest" description="Disordered" evidence="1">
    <location>
        <begin position="53"/>
        <end position="79"/>
    </location>
</feature>
<dbReference type="InterPro" id="IPR028018">
    <property type="entry name" value="DUF4646"/>
</dbReference>
<dbReference type="OrthoDB" id="5314275at2759"/>
<dbReference type="EMBL" id="NHTK01000559">
    <property type="protein sequence ID" value="PPR06922.1"/>
    <property type="molecule type" value="Genomic_DNA"/>
</dbReference>
<dbReference type="Proteomes" id="UP000284842">
    <property type="component" value="Unassembled WGS sequence"/>
</dbReference>